<dbReference type="AlphaFoldDB" id="A0A4Q4TDS1"/>
<proteinExistence type="predicted"/>
<evidence type="ECO:0000313" key="4">
    <source>
        <dbReference type="Proteomes" id="UP000293360"/>
    </source>
</evidence>
<dbReference type="EMBL" id="QJNU01000250">
    <property type="protein sequence ID" value="RYP03620.1"/>
    <property type="molecule type" value="Genomic_DNA"/>
</dbReference>
<organism evidence="3 4">
    <name type="scientific">Monosporascus ibericus</name>
    <dbReference type="NCBI Taxonomy" id="155417"/>
    <lineage>
        <taxon>Eukaryota</taxon>
        <taxon>Fungi</taxon>
        <taxon>Dikarya</taxon>
        <taxon>Ascomycota</taxon>
        <taxon>Pezizomycotina</taxon>
        <taxon>Sordariomycetes</taxon>
        <taxon>Xylariomycetidae</taxon>
        <taxon>Xylariales</taxon>
        <taxon>Xylariales incertae sedis</taxon>
        <taxon>Monosporascus</taxon>
    </lineage>
</organism>
<comment type="caution">
    <text evidence="3">The sequence shown here is derived from an EMBL/GenBank/DDBJ whole genome shotgun (WGS) entry which is preliminary data.</text>
</comment>
<accession>A0A4Q4TDS1</accession>
<evidence type="ECO:0000313" key="3">
    <source>
        <dbReference type="EMBL" id="RYP03620.1"/>
    </source>
</evidence>
<feature type="coiled-coil region" evidence="1">
    <location>
        <begin position="224"/>
        <end position="251"/>
    </location>
</feature>
<dbReference type="STRING" id="155417.A0A4Q4TDS1"/>
<evidence type="ECO:0000256" key="1">
    <source>
        <dbReference type="SAM" id="Coils"/>
    </source>
</evidence>
<keyword evidence="1" id="KW-0175">Coiled coil</keyword>
<dbReference type="Proteomes" id="UP000293360">
    <property type="component" value="Unassembled WGS sequence"/>
</dbReference>
<sequence>MEASAPKRRKTSPTDAIRVHGPDAPATSGEATSSSRPSFASPTKASLARSSPEPPHSRNATTPRARRIAARPAPRPLPAPSGEEEEPIDPFRGRMLRRSPPPGVLPTLPPDEPDLPPTPTQKGISDPASINTSPVGIHNTPSKRARRSRALSERLKSSPLKQPPLRPPRSTEKAPARPVLARPGHREAEIPAGNAQALKGIEESLADQPSGPHPSRKVRGCDWLADRKETRDSLLAEVARLESDVELAARANDSLHQTQHAEGEHRARWTAEEKSDLLGLLRRHMLPSVDEPPSEGPGNLLPAALDPISFLPFGRAEQTLPAFLDLPGETEDREETETTPLSHYPISLSAEEELPYLQVFTPLTFASTVSILPREDPEDGKPLMQKHSISVSSVPPGLFSARVEMTVNTKTLSVSDLSVSQLDPSATRELRPFVQRTIQGGNSSALIRNVGVVTWAMGEWVRVATRRARFWCSIEKELASRDGIAKCVKQMRQGRRRKWVGRSAAMEDADVDSGEELMDGADKTETERDGFSRADLLRFLGKSSLDIDLYGRDEAPSVRIEWNINFDWTGEAQSKLALLVTVPAKWHGSDKAKRLASIPGIFDKLMTKNEDAMEAARTVVALLASEGRG</sequence>
<feature type="compositionally biased region" description="Basic residues" evidence="2">
    <location>
        <begin position="1"/>
        <end position="11"/>
    </location>
</feature>
<gene>
    <name evidence="3" type="ORF">DL764_004999</name>
</gene>
<keyword evidence="4" id="KW-1185">Reference proteome</keyword>
<feature type="compositionally biased region" description="Polar residues" evidence="2">
    <location>
        <begin position="29"/>
        <end position="44"/>
    </location>
</feature>
<dbReference type="OrthoDB" id="4160836at2759"/>
<evidence type="ECO:0000256" key="2">
    <source>
        <dbReference type="SAM" id="MobiDB-lite"/>
    </source>
</evidence>
<name>A0A4Q4TDS1_9PEZI</name>
<feature type="compositionally biased region" description="Pro residues" evidence="2">
    <location>
        <begin position="99"/>
        <end position="119"/>
    </location>
</feature>
<protein>
    <submittedName>
        <fullName evidence="3">Uncharacterized protein</fullName>
    </submittedName>
</protein>
<reference evidence="3 4" key="1">
    <citation type="submission" date="2018-06" db="EMBL/GenBank/DDBJ databases">
        <title>Complete Genomes of Monosporascus.</title>
        <authorList>
            <person name="Robinson A.J."/>
            <person name="Natvig D.O."/>
        </authorList>
    </citation>
    <scope>NUCLEOTIDE SEQUENCE [LARGE SCALE GENOMIC DNA]</scope>
    <source>
        <strain evidence="3 4">CBS 110550</strain>
    </source>
</reference>
<feature type="region of interest" description="Disordered" evidence="2">
    <location>
        <begin position="1"/>
        <end position="221"/>
    </location>
</feature>